<dbReference type="InterPro" id="IPR035906">
    <property type="entry name" value="MetI-like_sf"/>
</dbReference>
<keyword evidence="3" id="KW-1003">Cell membrane</keyword>
<dbReference type="RefSeq" id="WP_217490346.1">
    <property type="nucleotide sequence ID" value="NZ_CP054612.1"/>
</dbReference>
<dbReference type="InterPro" id="IPR000515">
    <property type="entry name" value="MetI-like"/>
</dbReference>
<reference evidence="9 10" key="1">
    <citation type="submission" date="2018-05" db="EMBL/GenBank/DDBJ databases">
        <title>Genomic Encyclopedia of Type Strains, Phase III (KMG-III): the genomes of soil and plant-associated and newly described type strains.</title>
        <authorList>
            <person name="Whitman W."/>
        </authorList>
    </citation>
    <scope>NUCLEOTIDE SEQUENCE [LARGE SCALE GENOMIC DNA]</scope>
    <source>
        <strain evidence="9 10">CECT 5696</strain>
    </source>
</reference>
<sequence length="295" mass="33066">MLSRQNKITGYVLVLPALFYMLFFVGYPIIDNIRLSLLDVNVMNVSHGEQPFVGLGNYKELFEEGVLVTSIVNTLIYTVACIVLQFIIGLAFALLFSKTFRFAQRLRGLVMISWLLPATITAMMYKFMFSGDGVVNDSITHLHLGSHIDWLVTPVPAMITLIIANTWIGIPFNMILLTTGLTTIPKDIYESASIDGANALQKFWRLTLPLLKPAIYSLLVLGFIYTFKVFELVLIATHGGPVNATQMMSTYAYKLSFELFKFSQGAAAANVMFVILFIVGILYLWMVRREEVSSS</sequence>
<keyword evidence="10" id="KW-1185">Reference proteome</keyword>
<evidence type="ECO:0000256" key="1">
    <source>
        <dbReference type="ARBA" id="ARBA00004651"/>
    </source>
</evidence>
<comment type="subcellular location">
    <subcellularLocation>
        <location evidence="1 7">Cell membrane</location>
        <topology evidence="1 7">Multi-pass membrane protein</topology>
    </subcellularLocation>
</comment>
<keyword evidence="5 7" id="KW-1133">Transmembrane helix</keyword>
<organism evidence="9 10">
    <name type="scientific">Paenibacillus cellulosilyticus</name>
    <dbReference type="NCBI Taxonomy" id="375489"/>
    <lineage>
        <taxon>Bacteria</taxon>
        <taxon>Bacillati</taxon>
        <taxon>Bacillota</taxon>
        <taxon>Bacilli</taxon>
        <taxon>Bacillales</taxon>
        <taxon>Paenibacillaceae</taxon>
        <taxon>Paenibacillus</taxon>
    </lineage>
</organism>
<evidence type="ECO:0000256" key="4">
    <source>
        <dbReference type="ARBA" id="ARBA00022692"/>
    </source>
</evidence>
<feature type="domain" description="ABC transmembrane type-1" evidence="8">
    <location>
        <begin position="71"/>
        <end position="283"/>
    </location>
</feature>
<feature type="transmembrane region" description="Helical" evidence="7">
    <location>
        <begin position="259"/>
        <end position="285"/>
    </location>
</feature>
<gene>
    <name evidence="9" type="ORF">DFQ01_102127</name>
</gene>
<dbReference type="EMBL" id="QGTQ01000002">
    <property type="protein sequence ID" value="PWW07235.1"/>
    <property type="molecule type" value="Genomic_DNA"/>
</dbReference>
<dbReference type="PROSITE" id="PS50928">
    <property type="entry name" value="ABC_TM1"/>
    <property type="match status" value="1"/>
</dbReference>
<evidence type="ECO:0000259" key="8">
    <source>
        <dbReference type="PROSITE" id="PS50928"/>
    </source>
</evidence>
<evidence type="ECO:0000313" key="10">
    <source>
        <dbReference type="Proteomes" id="UP000246635"/>
    </source>
</evidence>
<feature type="transmembrane region" description="Helical" evidence="7">
    <location>
        <begin position="12"/>
        <end position="30"/>
    </location>
</feature>
<feature type="transmembrane region" description="Helical" evidence="7">
    <location>
        <begin position="214"/>
        <end position="239"/>
    </location>
</feature>
<dbReference type="SUPFAM" id="SSF161098">
    <property type="entry name" value="MetI-like"/>
    <property type="match status" value="1"/>
</dbReference>
<comment type="similarity">
    <text evidence="7">Belongs to the binding-protein-dependent transport system permease family.</text>
</comment>
<keyword evidence="6 7" id="KW-0472">Membrane</keyword>
<dbReference type="PANTHER" id="PTHR43005:SF1">
    <property type="entry name" value="SPERMIDINE_PUTRESCINE TRANSPORT SYSTEM PERMEASE PROTEIN"/>
    <property type="match status" value="1"/>
</dbReference>
<dbReference type="Proteomes" id="UP000246635">
    <property type="component" value="Unassembled WGS sequence"/>
</dbReference>
<dbReference type="GO" id="GO:0005886">
    <property type="term" value="C:plasma membrane"/>
    <property type="evidence" value="ECO:0007669"/>
    <property type="project" value="UniProtKB-SubCell"/>
</dbReference>
<evidence type="ECO:0000256" key="6">
    <source>
        <dbReference type="ARBA" id="ARBA00023136"/>
    </source>
</evidence>
<dbReference type="AlphaFoldDB" id="A0A2V2Z277"/>
<dbReference type="Pfam" id="PF00528">
    <property type="entry name" value="BPD_transp_1"/>
    <property type="match status" value="1"/>
</dbReference>
<evidence type="ECO:0000256" key="7">
    <source>
        <dbReference type="RuleBase" id="RU363032"/>
    </source>
</evidence>
<evidence type="ECO:0000256" key="5">
    <source>
        <dbReference type="ARBA" id="ARBA00022989"/>
    </source>
</evidence>
<evidence type="ECO:0000313" key="9">
    <source>
        <dbReference type="EMBL" id="PWW07235.1"/>
    </source>
</evidence>
<accession>A0A2V2Z277</accession>
<feature type="transmembrane region" description="Helical" evidence="7">
    <location>
        <begin position="148"/>
        <end position="168"/>
    </location>
</feature>
<proteinExistence type="inferred from homology"/>
<keyword evidence="2 7" id="KW-0813">Transport</keyword>
<keyword evidence="4 7" id="KW-0812">Transmembrane</keyword>
<dbReference type="PANTHER" id="PTHR43005">
    <property type="entry name" value="BLR7065 PROTEIN"/>
    <property type="match status" value="1"/>
</dbReference>
<dbReference type="CDD" id="cd06261">
    <property type="entry name" value="TM_PBP2"/>
    <property type="match status" value="1"/>
</dbReference>
<comment type="caution">
    <text evidence="9">The sequence shown here is derived from an EMBL/GenBank/DDBJ whole genome shotgun (WGS) entry which is preliminary data.</text>
</comment>
<evidence type="ECO:0000256" key="2">
    <source>
        <dbReference type="ARBA" id="ARBA00022448"/>
    </source>
</evidence>
<name>A0A2V2Z277_9BACL</name>
<dbReference type="Gene3D" id="1.10.3720.10">
    <property type="entry name" value="MetI-like"/>
    <property type="match status" value="1"/>
</dbReference>
<evidence type="ECO:0000256" key="3">
    <source>
        <dbReference type="ARBA" id="ARBA00022475"/>
    </source>
</evidence>
<feature type="transmembrane region" description="Helical" evidence="7">
    <location>
        <begin position="108"/>
        <end position="128"/>
    </location>
</feature>
<protein>
    <submittedName>
        <fullName evidence="9">Carbohydrate ABC transporter membrane protein 1 (CUT1 family)</fullName>
    </submittedName>
</protein>
<feature type="transmembrane region" description="Helical" evidence="7">
    <location>
        <begin position="75"/>
        <end position="96"/>
    </location>
</feature>
<dbReference type="GO" id="GO:0055085">
    <property type="term" value="P:transmembrane transport"/>
    <property type="evidence" value="ECO:0007669"/>
    <property type="project" value="InterPro"/>
</dbReference>